<dbReference type="Proteomes" id="UP001500888">
    <property type="component" value="Unassembled WGS sequence"/>
</dbReference>
<gene>
    <name evidence="1" type="ORF">GCM10022226_17180</name>
</gene>
<name>A0ABP7HNI4_9ACTN</name>
<protein>
    <recommendedName>
        <fullName evidence="3">PQQ-like domain-containing protein</fullName>
    </recommendedName>
</protein>
<keyword evidence="2" id="KW-1185">Reference proteome</keyword>
<dbReference type="RefSeq" id="WP_344936434.1">
    <property type="nucleotide sequence ID" value="NZ_BAAAZR010000002.1"/>
</dbReference>
<comment type="caution">
    <text evidence="1">The sequence shown here is derived from an EMBL/GenBank/DDBJ whole genome shotgun (WGS) entry which is preliminary data.</text>
</comment>
<dbReference type="PROSITE" id="PS51257">
    <property type="entry name" value="PROKAR_LIPOPROTEIN"/>
    <property type="match status" value="1"/>
</dbReference>
<evidence type="ECO:0000313" key="2">
    <source>
        <dbReference type="Proteomes" id="UP001500888"/>
    </source>
</evidence>
<evidence type="ECO:0000313" key="1">
    <source>
        <dbReference type="EMBL" id="GAA3798409.1"/>
    </source>
</evidence>
<organism evidence="1 2">
    <name type="scientific">Sphaerisporangium flaviroseum</name>
    <dbReference type="NCBI Taxonomy" id="509199"/>
    <lineage>
        <taxon>Bacteria</taxon>
        <taxon>Bacillati</taxon>
        <taxon>Actinomycetota</taxon>
        <taxon>Actinomycetes</taxon>
        <taxon>Streptosporangiales</taxon>
        <taxon>Streptosporangiaceae</taxon>
        <taxon>Sphaerisporangium</taxon>
    </lineage>
</organism>
<dbReference type="EMBL" id="BAAAZR010000002">
    <property type="protein sequence ID" value="GAA3798409.1"/>
    <property type="molecule type" value="Genomic_DNA"/>
</dbReference>
<accession>A0ABP7HNI4</accession>
<evidence type="ECO:0008006" key="3">
    <source>
        <dbReference type="Google" id="ProtNLM"/>
    </source>
</evidence>
<proteinExistence type="predicted"/>
<reference evidence="2" key="1">
    <citation type="journal article" date="2019" name="Int. J. Syst. Evol. Microbiol.">
        <title>The Global Catalogue of Microorganisms (GCM) 10K type strain sequencing project: providing services to taxonomists for standard genome sequencing and annotation.</title>
        <authorList>
            <consortium name="The Broad Institute Genomics Platform"/>
            <consortium name="The Broad Institute Genome Sequencing Center for Infectious Disease"/>
            <person name="Wu L."/>
            <person name="Ma J."/>
        </authorList>
    </citation>
    <scope>NUCLEOTIDE SEQUENCE [LARGE SCALE GENOMIC DNA]</scope>
    <source>
        <strain evidence="2">JCM 16908</strain>
    </source>
</reference>
<sequence>MRVREAAAFVTGLVALVTGCSLGTGGEGPSVTSTAPRPPRVLHADAGGAVVFDPAAATISGVDRVRGRIWQDREISETATDIMCLARCPAVVVSTSQAEIPPSPAVDASRDGAAAPFQLTAQGRAPFPVSGTARVLTAVSPGDTVVEEVAGGRTWITIVRPGGRERIAVPHSGYRWVEAADRSAALAFSTRPDARDGRLLRFAREPDGWKQVGEGLQWGPITDACLAGHGETALVTGAETALVRWSSGRVPVDRALAEAGECALGTGVAALISRAVSVQGDHRTVVYGLDPTGRSTWRREFAAEVGVTAHPSEPYLGISDGRTFALVDARGETVWTRDAVTAARFTSDGQLVVVAPDGEVRWLPADLIGKANAESP</sequence>